<proteinExistence type="predicted"/>
<dbReference type="Proteomes" id="UP000281084">
    <property type="component" value="Unassembled WGS sequence"/>
</dbReference>
<organism evidence="2 3">
    <name type="scientific">Acinetobacter cumulans</name>
    <dbReference type="NCBI Taxonomy" id="2136182"/>
    <lineage>
        <taxon>Bacteria</taxon>
        <taxon>Pseudomonadati</taxon>
        <taxon>Pseudomonadota</taxon>
        <taxon>Gammaproteobacteria</taxon>
        <taxon>Moraxellales</taxon>
        <taxon>Moraxellaceae</taxon>
        <taxon>Acinetobacter</taxon>
    </lineage>
</organism>
<evidence type="ECO:0000313" key="2">
    <source>
        <dbReference type="EMBL" id="RKG52357.1"/>
    </source>
</evidence>
<feature type="domain" description="DUF7878" evidence="1">
    <location>
        <begin position="21"/>
        <end position="122"/>
    </location>
</feature>
<name>A0A3A8FZQ5_9GAMM</name>
<sequence length="130" mass="15304">MKISYTIINGPKSSIIDPIVVSEIDGTLRIDVENDIIFDEEDILLLEFAIYIKKWLKSYKDSDFIYESMEFEEKPILSFEKVKDNLWKINSVWFSQDQTDIYVAQLELINACTKFITDFSSEFKGITFQY</sequence>
<dbReference type="EMBL" id="RAXZ01000011">
    <property type="protein sequence ID" value="RKG52357.1"/>
    <property type="molecule type" value="Genomic_DNA"/>
</dbReference>
<accession>A0A3A8FZQ5</accession>
<dbReference type="AlphaFoldDB" id="A0A3A8FZQ5"/>
<dbReference type="RefSeq" id="WP_120367585.1">
    <property type="nucleotide sequence ID" value="NZ_RAXZ01000011.1"/>
</dbReference>
<evidence type="ECO:0000259" key="1">
    <source>
        <dbReference type="Pfam" id="PF25297"/>
    </source>
</evidence>
<gene>
    <name evidence="2" type="ORF">D7V64_09805</name>
</gene>
<reference evidence="2 3" key="1">
    <citation type="submission" date="2018-09" db="EMBL/GenBank/DDBJ databases">
        <title>The draft genome of Acinetobacter spp. strains.</title>
        <authorList>
            <person name="Qin J."/>
            <person name="Feng Y."/>
            <person name="Zong Z."/>
        </authorList>
    </citation>
    <scope>NUCLEOTIDE SEQUENCE [LARGE SCALE GENOMIC DNA]</scope>
    <source>
        <strain evidence="2 3">WCHAc060002</strain>
    </source>
</reference>
<evidence type="ECO:0000313" key="3">
    <source>
        <dbReference type="Proteomes" id="UP000281084"/>
    </source>
</evidence>
<dbReference type="InterPro" id="IPR057200">
    <property type="entry name" value="DUF7878"/>
</dbReference>
<protein>
    <recommendedName>
        <fullName evidence="1">DUF7878 domain-containing protein</fullName>
    </recommendedName>
</protein>
<dbReference type="Pfam" id="PF25297">
    <property type="entry name" value="DUF7878"/>
    <property type="match status" value="1"/>
</dbReference>
<comment type="caution">
    <text evidence="2">The sequence shown here is derived from an EMBL/GenBank/DDBJ whole genome shotgun (WGS) entry which is preliminary data.</text>
</comment>